<dbReference type="GO" id="GO:0005886">
    <property type="term" value="C:plasma membrane"/>
    <property type="evidence" value="ECO:0007669"/>
    <property type="project" value="UniProtKB-SubCell"/>
</dbReference>
<dbReference type="InterPro" id="IPR027841">
    <property type="entry name" value="IL-17_rcpt_C/E_N"/>
</dbReference>
<evidence type="ECO:0000259" key="6">
    <source>
        <dbReference type="Pfam" id="PF15037"/>
    </source>
</evidence>
<keyword evidence="2" id="KW-1003">Cell membrane</keyword>
<dbReference type="GeneTree" id="ENSGT00940000162605"/>
<proteinExistence type="predicted"/>
<dbReference type="GO" id="GO:0030368">
    <property type="term" value="F:interleukin-17 receptor activity"/>
    <property type="evidence" value="ECO:0007669"/>
    <property type="project" value="InterPro"/>
</dbReference>
<protein>
    <recommendedName>
        <fullName evidence="6">Interleukin-17 receptor C/E N-terminal domain-containing protein</fullName>
    </recommendedName>
</protein>
<dbReference type="Proteomes" id="UP000694580">
    <property type="component" value="Chromosome 15"/>
</dbReference>
<gene>
    <name evidence="7" type="primary">MATN4</name>
</gene>
<evidence type="ECO:0000256" key="2">
    <source>
        <dbReference type="ARBA" id="ARBA00022475"/>
    </source>
</evidence>
<name>A0AAY4DG14_9TELE</name>
<evidence type="ECO:0000256" key="5">
    <source>
        <dbReference type="SAM" id="SignalP"/>
    </source>
</evidence>
<keyword evidence="4" id="KW-1133">Transmembrane helix</keyword>
<comment type="subcellular location">
    <subcellularLocation>
        <location evidence="1">Cell membrane</location>
        <topology evidence="1">Single-pass type I membrane protein</topology>
    </subcellularLocation>
</comment>
<dbReference type="PANTHER" id="PTHR15583">
    <property type="entry name" value="INTERLEUKIN-17 RECEPTOR"/>
    <property type="match status" value="1"/>
</dbReference>
<organism evidence="7 8">
    <name type="scientific">Denticeps clupeoides</name>
    <name type="common">denticle herring</name>
    <dbReference type="NCBI Taxonomy" id="299321"/>
    <lineage>
        <taxon>Eukaryota</taxon>
        <taxon>Metazoa</taxon>
        <taxon>Chordata</taxon>
        <taxon>Craniata</taxon>
        <taxon>Vertebrata</taxon>
        <taxon>Euteleostomi</taxon>
        <taxon>Actinopterygii</taxon>
        <taxon>Neopterygii</taxon>
        <taxon>Teleostei</taxon>
        <taxon>Clupei</taxon>
        <taxon>Clupeiformes</taxon>
        <taxon>Denticipitoidei</taxon>
        <taxon>Denticipitidae</taxon>
        <taxon>Denticeps</taxon>
    </lineage>
</organism>
<feature type="signal peptide" evidence="5">
    <location>
        <begin position="1"/>
        <end position="15"/>
    </location>
</feature>
<evidence type="ECO:0000256" key="1">
    <source>
        <dbReference type="ARBA" id="ARBA00004251"/>
    </source>
</evidence>
<dbReference type="InterPro" id="IPR038683">
    <property type="entry name" value="IL17RA/B_FnIII-like_1_sf"/>
</dbReference>
<sequence>MRSLLILALVQACAAQDAPTRLERIRACEARCSQGLQCRTKPPRYLTHCKQAAAGLDTSVFTNVSVATVMRCEGPRRCSLHLKVGAALTMTGRSQGHSPQNGFPSGIGCRGDVPRNVIPRVPASQIEPSVPRTPSLFPERVQGVSVCVVFAGVMERCRILAFSRAPPLGQLTGQQVAFHDDCFEVAASQDIHVTLKTVPEFCGSSVSRAYRVPGCRHEDLRSNVPQCITGRIAYRVGRERNELSVSVSDMLEDKDYNLRLCLQGYTCRGTGEHALLRKENPVKNVTFRFSRPLPCLCIEGWSSMTDAPRVQVCPFKNHMEELWSRISFDSMEQTLSWEAECHVNVVATLCQTLGDNGCKDLANSSQTANGGKVSYSTVDPHPQLCMKFTTRAGAWIKCPFTEGNFPVWDFEDGQEELVVTSRTRPVLSLDLCTRTGPNVCEEKNQATIVHVHELRAVVANLTTDLCGQNCCVQARRVDVKFSAKVLHCPFKCSALGEVRSVLRSSDQRVTTWVAVPGVALLTTVLVAASIAAASAGTCLLVRRRAQVRGRGALPPGQECKAAPWTPHGHPNPTDIHIKLSSGDSIKIQDMQQSENEKENLLSV</sequence>
<keyword evidence="4" id="KW-0472">Membrane</keyword>
<evidence type="ECO:0000313" key="8">
    <source>
        <dbReference type="Proteomes" id="UP000694580"/>
    </source>
</evidence>
<dbReference type="InterPro" id="IPR039465">
    <property type="entry name" value="IL-17_rcpt-like"/>
</dbReference>
<dbReference type="Ensembl" id="ENSDCDT00010053267.1">
    <property type="protein sequence ID" value="ENSDCDP00010043211.1"/>
    <property type="gene ID" value="ENSDCDG00010027022.1"/>
</dbReference>
<evidence type="ECO:0000313" key="7">
    <source>
        <dbReference type="Ensembl" id="ENSDCDP00010043211.1"/>
    </source>
</evidence>
<dbReference type="Gene3D" id="2.60.40.2160">
    <property type="entry name" value="Interleukin-17 receptor A/B, fibronectin-III-like domain 1"/>
    <property type="match status" value="1"/>
</dbReference>
<feature type="chain" id="PRO_5044298251" description="Interleukin-17 receptor C/E N-terminal domain-containing protein" evidence="5">
    <location>
        <begin position="16"/>
        <end position="603"/>
    </location>
</feature>
<keyword evidence="8" id="KW-1185">Reference proteome</keyword>
<dbReference type="Pfam" id="PF15037">
    <property type="entry name" value="IL17_R_N"/>
    <property type="match status" value="1"/>
</dbReference>
<evidence type="ECO:0000256" key="4">
    <source>
        <dbReference type="SAM" id="Phobius"/>
    </source>
</evidence>
<keyword evidence="3 5" id="KW-0732">Signal</keyword>
<reference evidence="7" key="3">
    <citation type="submission" date="2025-09" db="UniProtKB">
        <authorList>
            <consortium name="Ensembl"/>
        </authorList>
    </citation>
    <scope>IDENTIFICATION</scope>
</reference>
<feature type="domain" description="Interleukin-17 receptor C/E N-terminal" evidence="6">
    <location>
        <begin position="154"/>
        <end position="438"/>
    </location>
</feature>
<dbReference type="AlphaFoldDB" id="A0AAY4DG14"/>
<reference evidence="7" key="2">
    <citation type="submission" date="2025-08" db="UniProtKB">
        <authorList>
            <consortium name="Ensembl"/>
        </authorList>
    </citation>
    <scope>IDENTIFICATION</scope>
</reference>
<dbReference type="PANTHER" id="PTHR15583:SF10">
    <property type="entry name" value="INTERLEUKIN-17 RECEPTOR E-LIKE-RELATED"/>
    <property type="match status" value="1"/>
</dbReference>
<feature type="transmembrane region" description="Helical" evidence="4">
    <location>
        <begin position="512"/>
        <end position="541"/>
    </location>
</feature>
<accession>A0AAY4DG14</accession>
<keyword evidence="4" id="KW-0812">Transmembrane</keyword>
<reference evidence="7 8" key="1">
    <citation type="submission" date="2020-06" db="EMBL/GenBank/DDBJ databases">
        <authorList>
            <consortium name="Wellcome Sanger Institute Data Sharing"/>
        </authorList>
    </citation>
    <scope>NUCLEOTIDE SEQUENCE [LARGE SCALE GENOMIC DNA]</scope>
</reference>
<evidence type="ECO:0000256" key="3">
    <source>
        <dbReference type="ARBA" id="ARBA00022729"/>
    </source>
</evidence>